<keyword evidence="2" id="KW-1185">Reference proteome</keyword>
<name>A0ABU0W7G0_9GAMM</name>
<dbReference type="Proteomes" id="UP001239019">
    <property type="component" value="Unassembled WGS sequence"/>
</dbReference>
<evidence type="ECO:0008006" key="3">
    <source>
        <dbReference type="Google" id="ProtNLM"/>
    </source>
</evidence>
<dbReference type="EMBL" id="JAVDDT010000005">
    <property type="protein sequence ID" value="MDQ2069952.1"/>
    <property type="molecule type" value="Genomic_DNA"/>
</dbReference>
<organism evidence="1 2">
    <name type="scientific">Natronospira bacteriovora</name>
    <dbReference type="NCBI Taxonomy" id="3069753"/>
    <lineage>
        <taxon>Bacteria</taxon>
        <taxon>Pseudomonadati</taxon>
        <taxon>Pseudomonadota</taxon>
        <taxon>Gammaproteobacteria</taxon>
        <taxon>Natronospirales</taxon>
        <taxon>Natronospiraceae</taxon>
        <taxon>Natronospira</taxon>
    </lineage>
</organism>
<dbReference type="RefSeq" id="WP_306728452.1">
    <property type="nucleotide sequence ID" value="NZ_JAVDDT010000005.1"/>
</dbReference>
<accession>A0ABU0W7G0</accession>
<evidence type="ECO:0000313" key="1">
    <source>
        <dbReference type="EMBL" id="MDQ2069952.1"/>
    </source>
</evidence>
<evidence type="ECO:0000313" key="2">
    <source>
        <dbReference type="Proteomes" id="UP001239019"/>
    </source>
</evidence>
<reference evidence="1 2" key="1">
    <citation type="submission" date="2023-08" db="EMBL/GenBank/DDBJ databases">
        <title>Whole-genome sequencing of halo(alkali)philic microorganisms from hypersaline lakes.</title>
        <authorList>
            <person name="Sorokin D.Y."/>
            <person name="Abbas B."/>
            <person name="Merkel A.Y."/>
        </authorList>
    </citation>
    <scope>NUCLEOTIDE SEQUENCE [LARGE SCALE GENOMIC DNA]</scope>
    <source>
        <strain evidence="1 2">AB-CW4</strain>
    </source>
</reference>
<sequence length="103" mass="11194">MANQRRTPLHRVTWLAFVLVSLMLPVSVVAHGFVHDHEHETAHVLDQCLFCKVASQQAGPLPTGKAELPVPRRLIVAIITHPGSKLPITLDSASIKVRGPPTA</sequence>
<gene>
    <name evidence="1" type="ORF">RBH19_08705</name>
</gene>
<proteinExistence type="predicted"/>
<protein>
    <recommendedName>
        <fullName evidence="3">DUF2946 domain-containing protein</fullName>
    </recommendedName>
</protein>
<comment type="caution">
    <text evidence="1">The sequence shown here is derived from an EMBL/GenBank/DDBJ whole genome shotgun (WGS) entry which is preliminary data.</text>
</comment>